<dbReference type="InterPro" id="IPR013106">
    <property type="entry name" value="Ig_V-set"/>
</dbReference>
<sequence>LVTGVLSILMLGVCSVSASEFVKVPRSVNCTVGQDCILNCTFNVTAGGGWGEWSGVIWTRAKTKYEVHVYINNRDQLEDQLPQYVNRTSLSDSELQRGDASLLLRRVTLEDAGTYRCDVYAPKQPGWGLIELILVQAEPTTPAQHQHQLIWLVVLLPLLLGVFAGQWLCKKYSVCW</sequence>
<keyword evidence="9" id="KW-0325">Glycoprotein</keyword>
<evidence type="ECO:0000256" key="11">
    <source>
        <dbReference type="SAM" id="Phobius"/>
    </source>
</evidence>
<dbReference type="SMART" id="SM00409">
    <property type="entry name" value="IG"/>
    <property type="match status" value="1"/>
</dbReference>
<keyword evidence="7" id="KW-1015">Disulfide bond</keyword>
<feature type="non-terminal residue" evidence="14">
    <location>
        <position position="1"/>
    </location>
</feature>
<comment type="subcellular location">
    <subcellularLocation>
        <location evidence="1">Cell membrane</location>
        <topology evidence="1">Single-pass type I membrane protein</topology>
    </subcellularLocation>
</comment>
<dbReference type="InterPro" id="IPR007110">
    <property type="entry name" value="Ig-like_dom"/>
</dbReference>
<reference evidence="14 15" key="1">
    <citation type="submission" date="2021-05" db="EMBL/GenBank/DDBJ databases">
        <authorList>
            <person name="Zahm M."/>
            <person name="Klopp C."/>
            <person name="Cabau C."/>
            <person name="Kuhl H."/>
            <person name="Suciu R."/>
            <person name="Ciorpac M."/>
            <person name="Holostenco D."/>
            <person name="Gessner J."/>
            <person name="Wuertz S."/>
            <person name="Hohne C."/>
            <person name="Stock M."/>
            <person name="Gislard M."/>
            <person name="Lluch J."/>
            <person name="Milhes M."/>
            <person name="Lampietro C."/>
            <person name="Lopez Roques C."/>
            <person name="Donnadieu C."/>
            <person name="Du K."/>
            <person name="Schartl M."/>
            <person name="Guiguen Y."/>
        </authorList>
    </citation>
    <scope>NUCLEOTIDE SEQUENCE [LARGE SCALE GENOMIC DNA]</scope>
    <source>
        <strain evidence="14">Hh-F2</strain>
        <tissue evidence="14">Blood</tissue>
    </source>
</reference>
<dbReference type="InterPro" id="IPR036179">
    <property type="entry name" value="Ig-like_dom_sf"/>
</dbReference>
<evidence type="ECO:0000256" key="6">
    <source>
        <dbReference type="ARBA" id="ARBA00023136"/>
    </source>
</evidence>
<organism evidence="14 15">
    <name type="scientific">Huso huso</name>
    <name type="common">Beluga</name>
    <name type="synonym">Acipenser huso</name>
    <dbReference type="NCBI Taxonomy" id="61971"/>
    <lineage>
        <taxon>Eukaryota</taxon>
        <taxon>Metazoa</taxon>
        <taxon>Chordata</taxon>
        <taxon>Craniata</taxon>
        <taxon>Vertebrata</taxon>
        <taxon>Euteleostomi</taxon>
        <taxon>Actinopterygii</taxon>
        <taxon>Chondrostei</taxon>
        <taxon>Acipenseriformes</taxon>
        <taxon>Acipenseridae</taxon>
        <taxon>Huso</taxon>
    </lineage>
</organism>
<evidence type="ECO:0000256" key="12">
    <source>
        <dbReference type="SAM" id="SignalP"/>
    </source>
</evidence>
<comment type="caution">
    <text evidence="14">The sequence shown here is derived from an EMBL/GenBank/DDBJ whole genome shotgun (WGS) entry which is preliminary data.</text>
</comment>
<keyword evidence="3 11" id="KW-0812">Transmembrane</keyword>
<evidence type="ECO:0000256" key="5">
    <source>
        <dbReference type="ARBA" id="ARBA00022989"/>
    </source>
</evidence>
<proteinExistence type="predicted"/>
<name>A0ABR0Z6Q6_HUSHU</name>
<evidence type="ECO:0000256" key="2">
    <source>
        <dbReference type="ARBA" id="ARBA00022475"/>
    </source>
</evidence>
<evidence type="ECO:0000256" key="10">
    <source>
        <dbReference type="ARBA" id="ARBA00023319"/>
    </source>
</evidence>
<dbReference type="SMART" id="SM00406">
    <property type="entry name" value="IGv"/>
    <property type="match status" value="1"/>
</dbReference>
<accession>A0ABR0Z6Q6</accession>
<evidence type="ECO:0000256" key="3">
    <source>
        <dbReference type="ARBA" id="ARBA00022692"/>
    </source>
</evidence>
<feature type="signal peptide" evidence="12">
    <location>
        <begin position="1"/>
        <end position="18"/>
    </location>
</feature>
<feature type="transmembrane region" description="Helical" evidence="11">
    <location>
        <begin position="149"/>
        <end position="169"/>
    </location>
</feature>
<evidence type="ECO:0000313" key="14">
    <source>
        <dbReference type="EMBL" id="KAK6480510.1"/>
    </source>
</evidence>
<evidence type="ECO:0000313" key="15">
    <source>
        <dbReference type="Proteomes" id="UP001369086"/>
    </source>
</evidence>
<dbReference type="EMBL" id="JAHFZB010000016">
    <property type="protein sequence ID" value="KAK6480510.1"/>
    <property type="molecule type" value="Genomic_DNA"/>
</dbReference>
<evidence type="ECO:0000256" key="4">
    <source>
        <dbReference type="ARBA" id="ARBA00022729"/>
    </source>
</evidence>
<protein>
    <submittedName>
        <fullName evidence="14">CD276 antigen-like</fullName>
    </submittedName>
</protein>
<gene>
    <name evidence="14" type="ORF">HHUSO_G18247</name>
</gene>
<keyword evidence="5 11" id="KW-1133">Transmembrane helix</keyword>
<dbReference type="Pfam" id="PF07686">
    <property type="entry name" value="V-set"/>
    <property type="match status" value="1"/>
</dbReference>
<evidence type="ECO:0000256" key="8">
    <source>
        <dbReference type="ARBA" id="ARBA00023170"/>
    </source>
</evidence>
<evidence type="ECO:0000256" key="7">
    <source>
        <dbReference type="ARBA" id="ARBA00023157"/>
    </source>
</evidence>
<keyword evidence="2" id="KW-1003">Cell membrane</keyword>
<feature type="chain" id="PRO_5045318535" evidence="12">
    <location>
        <begin position="19"/>
        <end position="176"/>
    </location>
</feature>
<keyword evidence="10" id="KW-0393">Immunoglobulin domain</keyword>
<dbReference type="PANTHER" id="PTHR25466:SF14">
    <property type="entry name" value="BUTYROPHILIN SUBFAMILY 2 MEMBER A2-LIKE-RELATED"/>
    <property type="match status" value="1"/>
</dbReference>
<dbReference type="InterPro" id="IPR003599">
    <property type="entry name" value="Ig_sub"/>
</dbReference>
<dbReference type="Proteomes" id="UP001369086">
    <property type="component" value="Unassembled WGS sequence"/>
</dbReference>
<keyword evidence="6 11" id="KW-0472">Membrane</keyword>
<dbReference type="SUPFAM" id="SSF48726">
    <property type="entry name" value="Immunoglobulin"/>
    <property type="match status" value="1"/>
</dbReference>
<evidence type="ECO:0000259" key="13">
    <source>
        <dbReference type="PROSITE" id="PS50835"/>
    </source>
</evidence>
<evidence type="ECO:0000256" key="9">
    <source>
        <dbReference type="ARBA" id="ARBA00023180"/>
    </source>
</evidence>
<dbReference type="InterPro" id="IPR051713">
    <property type="entry name" value="T-cell_Activation_Regulation"/>
</dbReference>
<feature type="domain" description="Ig-like" evidence="13">
    <location>
        <begin position="19"/>
        <end position="119"/>
    </location>
</feature>
<keyword evidence="8" id="KW-0675">Receptor</keyword>
<keyword evidence="4 12" id="KW-0732">Signal</keyword>
<dbReference type="PANTHER" id="PTHR25466">
    <property type="entry name" value="T-LYMPHOCYTE ACTIVATION ANTIGEN"/>
    <property type="match status" value="1"/>
</dbReference>
<keyword evidence="15" id="KW-1185">Reference proteome</keyword>
<dbReference type="PROSITE" id="PS50835">
    <property type="entry name" value="IG_LIKE"/>
    <property type="match status" value="1"/>
</dbReference>
<dbReference type="Gene3D" id="2.60.40.10">
    <property type="entry name" value="Immunoglobulins"/>
    <property type="match status" value="1"/>
</dbReference>
<evidence type="ECO:0000256" key="1">
    <source>
        <dbReference type="ARBA" id="ARBA00004251"/>
    </source>
</evidence>
<dbReference type="InterPro" id="IPR013783">
    <property type="entry name" value="Ig-like_fold"/>
</dbReference>